<gene>
    <name evidence="9" type="ORF">HPC62_15395</name>
</gene>
<dbReference type="AlphaFoldDB" id="A0A6M8BMP8"/>
<dbReference type="FunFam" id="3.30.565.10:FF:000006">
    <property type="entry name" value="Sensor histidine kinase WalK"/>
    <property type="match status" value="1"/>
</dbReference>
<evidence type="ECO:0000256" key="1">
    <source>
        <dbReference type="ARBA" id="ARBA00000085"/>
    </source>
</evidence>
<dbReference type="InterPro" id="IPR036890">
    <property type="entry name" value="HATPase_C_sf"/>
</dbReference>
<dbReference type="SMART" id="SM00387">
    <property type="entry name" value="HATPase_c"/>
    <property type="match status" value="1"/>
</dbReference>
<dbReference type="GO" id="GO:0000155">
    <property type="term" value="F:phosphorelay sensor kinase activity"/>
    <property type="evidence" value="ECO:0007669"/>
    <property type="project" value="InterPro"/>
</dbReference>
<dbReference type="SMART" id="SM00388">
    <property type="entry name" value="HisKA"/>
    <property type="match status" value="1"/>
</dbReference>
<evidence type="ECO:0000313" key="10">
    <source>
        <dbReference type="Proteomes" id="UP000505210"/>
    </source>
</evidence>
<keyword evidence="7" id="KW-1133">Transmembrane helix</keyword>
<dbReference type="SUPFAM" id="SSF47384">
    <property type="entry name" value="Homodimeric domain of signal transducing histidine kinase"/>
    <property type="match status" value="1"/>
</dbReference>
<protein>
    <recommendedName>
        <fullName evidence="2">histidine kinase</fullName>
        <ecNumber evidence="2">2.7.13.3</ecNumber>
    </recommendedName>
</protein>
<dbReference type="InterPro" id="IPR004358">
    <property type="entry name" value="Sig_transdc_His_kin-like_C"/>
</dbReference>
<name>A0A6M8BMP8_9CYAN</name>
<keyword evidence="5 9" id="KW-0418">Kinase</keyword>
<evidence type="ECO:0000259" key="8">
    <source>
        <dbReference type="PROSITE" id="PS50109"/>
    </source>
</evidence>
<evidence type="ECO:0000256" key="2">
    <source>
        <dbReference type="ARBA" id="ARBA00012438"/>
    </source>
</evidence>
<dbReference type="EMBL" id="CP053661">
    <property type="protein sequence ID" value="QKD84991.1"/>
    <property type="molecule type" value="Genomic_DNA"/>
</dbReference>
<dbReference type="PANTHER" id="PTHR43547">
    <property type="entry name" value="TWO-COMPONENT HISTIDINE KINASE"/>
    <property type="match status" value="1"/>
</dbReference>
<dbReference type="InterPro" id="IPR005467">
    <property type="entry name" value="His_kinase_dom"/>
</dbReference>
<dbReference type="Pfam" id="PF00512">
    <property type="entry name" value="HisKA"/>
    <property type="match status" value="1"/>
</dbReference>
<dbReference type="Gene3D" id="3.30.565.10">
    <property type="entry name" value="Histidine kinase-like ATPase, C-terminal domain"/>
    <property type="match status" value="1"/>
</dbReference>
<dbReference type="PROSITE" id="PS50109">
    <property type="entry name" value="HIS_KIN"/>
    <property type="match status" value="1"/>
</dbReference>
<keyword evidence="3" id="KW-0597">Phosphoprotein</keyword>
<dbReference type="InterPro" id="IPR003661">
    <property type="entry name" value="HisK_dim/P_dom"/>
</dbReference>
<evidence type="ECO:0000256" key="3">
    <source>
        <dbReference type="ARBA" id="ARBA00022553"/>
    </source>
</evidence>
<feature type="domain" description="Histidine kinase" evidence="8">
    <location>
        <begin position="217"/>
        <end position="434"/>
    </location>
</feature>
<feature type="transmembrane region" description="Helical" evidence="7">
    <location>
        <begin position="12"/>
        <end position="31"/>
    </location>
</feature>
<organism evidence="9 10">
    <name type="scientific">Thermoleptolyngbya sichuanensis A183</name>
    <dbReference type="NCBI Taxonomy" id="2737172"/>
    <lineage>
        <taxon>Bacteria</taxon>
        <taxon>Bacillati</taxon>
        <taxon>Cyanobacteriota</taxon>
        <taxon>Cyanophyceae</taxon>
        <taxon>Oculatellales</taxon>
        <taxon>Oculatellaceae</taxon>
        <taxon>Thermoleptolyngbya</taxon>
        <taxon>Thermoleptolyngbya sichuanensis</taxon>
    </lineage>
</organism>
<dbReference type="CDD" id="cd00075">
    <property type="entry name" value="HATPase"/>
    <property type="match status" value="1"/>
</dbReference>
<dbReference type="KEGG" id="theu:HPC62_15395"/>
<dbReference type="InterPro" id="IPR003594">
    <property type="entry name" value="HATPase_dom"/>
</dbReference>
<evidence type="ECO:0000313" key="9">
    <source>
        <dbReference type="EMBL" id="QKD84991.1"/>
    </source>
</evidence>
<evidence type="ECO:0000256" key="5">
    <source>
        <dbReference type="ARBA" id="ARBA00022777"/>
    </source>
</evidence>
<proteinExistence type="predicted"/>
<evidence type="ECO:0000256" key="6">
    <source>
        <dbReference type="ARBA" id="ARBA00023012"/>
    </source>
</evidence>
<comment type="catalytic activity">
    <reaction evidence="1">
        <text>ATP + protein L-histidine = ADP + protein N-phospho-L-histidine.</text>
        <dbReference type="EC" id="2.7.13.3"/>
    </reaction>
</comment>
<sequence length="447" mass="48954">MLFNRSRQNLATWFTLSMGGILVVFAALLYWREARDRLQTFDADLYNTAQIMAGGVEEIEYQSIRRIDLESVPLLGNDTLVLDTYLHFARWYTPDRRLLQFVGDIPAATLEAPIGLVTLAGAALRPDAPSSPPRVGPPQQFRQLTLPVRRGEEVLGFLQIAAPLDSVQEPLRELRLFLSIGVPMALGAIALTGWILGGVAMQPIHQAYQQLQQFTADASHELRAPLAGILSNAQVGLMEPVDSQEQSHRLQTIVEIAESMSALVGQLLFLARHSGHLPPHVLRVVDLGQLVKQLVDATQAQATHRQQTLRCTVPQTAVLVFAEPQVLQMAIANLLQNACRHTPAGGAIDLVLTQQPAGAILQVRDTGIGIDAADLPHIFDRFYRADVVRSRETGGVGLGLAIARQIIEAHQGSIAVRSQLHQGSVFEIQLPLVRQKGSRKGKTAQDF</sequence>
<accession>A0A6M8BMP8</accession>
<evidence type="ECO:0000256" key="4">
    <source>
        <dbReference type="ARBA" id="ARBA00022679"/>
    </source>
</evidence>
<evidence type="ECO:0000256" key="7">
    <source>
        <dbReference type="SAM" id="Phobius"/>
    </source>
</evidence>
<keyword evidence="10" id="KW-1185">Reference proteome</keyword>
<keyword evidence="7" id="KW-0812">Transmembrane</keyword>
<dbReference type="SUPFAM" id="SSF55874">
    <property type="entry name" value="ATPase domain of HSP90 chaperone/DNA topoisomerase II/histidine kinase"/>
    <property type="match status" value="1"/>
</dbReference>
<keyword evidence="7" id="KW-0472">Membrane</keyword>
<reference evidence="9 10" key="1">
    <citation type="submission" date="2020-05" db="EMBL/GenBank/DDBJ databases">
        <title>Complete genome sequence of of a novel Thermoleptolyngbya strain isolated from hot springs of Ganzi, Sichuan China.</title>
        <authorList>
            <person name="Tang J."/>
            <person name="Daroch M."/>
            <person name="Li L."/>
            <person name="Waleron K."/>
            <person name="Waleron M."/>
            <person name="Waleron M."/>
        </authorList>
    </citation>
    <scope>NUCLEOTIDE SEQUENCE [LARGE SCALE GENOMIC DNA]</scope>
    <source>
        <strain evidence="9 10">PKUAC-SCTA183</strain>
    </source>
</reference>
<dbReference type="Proteomes" id="UP000505210">
    <property type="component" value="Chromosome"/>
</dbReference>
<dbReference type="PRINTS" id="PR00344">
    <property type="entry name" value="BCTRLSENSOR"/>
</dbReference>
<keyword evidence="4" id="KW-0808">Transferase</keyword>
<dbReference type="PANTHER" id="PTHR43547:SF2">
    <property type="entry name" value="HYBRID SIGNAL TRANSDUCTION HISTIDINE KINASE C"/>
    <property type="match status" value="1"/>
</dbReference>
<dbReference type="EC" id="2.7.13.3" evidence="2"/>
<dbReference type="InterPro" id="IPR036097">
    <property type="entry name" value="HisK_dim/P_sf"/>
</dbReference>
<keyword evidence="6" id="KW-0902">Two-component regulatory system</keyword>
<dbReference type="CDD" id="cd00082">
    <property type="entry name" value="HisKA"/>
    <property type="match status" value="1"/>
</dbReference>
<feature type="transmembrane region" description="Helical" evidence="7">
    <location>
        <begin position="176"/>
        <end position="196"/>
    </location>
</feature>
<dbReference type="Pfam" id="PF02518">
    <property type="entry name" value="HATPase_c"/>
    <property type="match status" value="1"/>
</dbReference>
<dbReference type="Gene3D" id="1.10.287.130">
    <property type="match status" value="1"/>
</dbReference>